<comment type="caution">
    <text evidence="2">The sequence shown here is derived from an EMBL/GenBank/DDBJ whole genome shotgun (WGS) entry which is preliminary data.</text>
</comment>
<reference evidence="2 3" key="1">
    <citation type="journal article" date="2015" name="Nature">
        <title>rRNA introns, odd ribosomes, and small enigmatic genomes across a large radiation of phyla.</title>
        <authorList>
            <person name="Brown C.T."/>
            <person name="Hug L.A."/>
            <person name="Thomas B.C."/>
            <person name="Sharon I."/>
            <person name="Castelle C.J."/>
            <person name="Singh A."/>
            <person name="Wilkins M.J."/>
            <person name="Williams K.H."/>
            <person name="Banfield J.F."/>
        </authorList>
    </citation>
    <scope>NUCLEOTIDE SEQUENCE [LARGE SCALE GENOMIC DNA]</scope>
</reference>
<dbReference type="Gene3D" id="2.30.130.30">
    <property type="entry name" value="Hypothetical protein"/>
    <property type="match status" value="1"/>
</dbReference>
<dbReference type="Proteomes" id="UP000034366">
    <property type="component" value="Unassembled WGS sequence"/>
</dbReference>
<proteinExistence type="predicted"/>
<evidence type="ECO:0000259" key="1">
    <source>
        <dbReference type="Pfam" id="PF12961"/>
    </source>
</evidence>
<sequence>MKVFEKKTLPDLFEKVKNREKNFDVRLADFKCSPGDVLVLKEWDPKLKNYTGRVIKRKIKFVLKTKDLEKFWNKKEIQKHGFLVMGF</sequence>
<organism evidence="2 3">
    <name type="scientific">Candidatus Woesebacteria bacterium GW2011_GWD1_38_10</name>
    <dbReference type="NCBI Taxonomy" id="1618592"/>
    <lineage>
        <taxon>Bacteria</taxon>
        <taxon>Candidatus Woeseibacteriota</taxon>
    </lineage>
</organism>
<evidence type="ECO:0000313" key="2">
    <source>
        <dbReference type="EMBL" id="KKQ48217.1"/>
    </source>
</evidence>
<dbReference type="SUPFAM" id="SSF88697">
    <property type="entry name" value="PUA domain-like"/>
    <property type="match status" value="1"/>
</dbReference>
<dbReference type="Pfam" id="PF12961">
    <property type="entry name" value="DUF3850"/>
    <property type="match status" value="1"/>
</dbReference>
<name>A0A0G0I0Y1_9BACT</name>
<accession>A0A0G0I0Y1</accession>
<dbReference type="AlphaFoldDB" id="A0A0G0I0Y1"/>
<dbReference type="InterPro" id="IPR015947">
    <property type="entry name" value="PUA-like_sf"/>
</dbReference>
<protein>
    <recommendedName>
        <fullName evidence="1">DUF3850 domain-containing protein</fullName>
    </recommendedName>
</protein>
<dbReference type="EMBL" id="LBTW01000041">
    <property type="protein sequence ID" value="KKQ48217.1"/>
    <property type="molecule type" value="Genomic_DNA"/>
</dbReference>
<feature type="domain" description="DUF3850" evidence="1">
    <location>
        <begin position="6"/>
        <end position="68"/>
    </location>
</feature>
<gene>
    <name evidence="2" type="ORF">US67_C0041G0004</name>
</gene>
<evidence type="ECO:0000313" key="3">
    <source>
        <dbReference type="Proteomes" id="UP000034366"/>
    </source>
</evidence>
<dbReference type="InterPro" id="IPR039440">
    <property type="entry name" value="DUF3850"/>
</dbReference>